<dbReference type="EMBL" id="GBHO01032996">
    <property type="protein sequence ID" value="JAG10608.1"/>
    <property type="molecule type" value="Transcribed_RNA"/>
</dbReference>
<sequence length="161" mass="16980">MSTILSRNTKQSAKQKEQKVESVEVPTPTVPCTSAAMSAVASPSQQSSQQFLSALHEANRRYSPDITTMASVTEGDGDFSDGGGGGGEDTSTHYTNSKSPATPQGCVDAGAGAQDAGELQTNCGQRSTLCTPEPESLVVQDCEDILVPLSHILVQFRIYIR</sequence>
<dbReference type="AlphaFoldDB" id="A0A0A9WVV7"/>
<feature type="region of interest" description="Disordered" evidence="1">
    <location>
        <begin position="62"/>
        <end position="105"/>
    </location>
</feature>
<feature type="non-terminal residue" evidence="2">
    <location>
        <position position="161"/>
    </location>
</feature>
<protein>
    <submittedName>
        <fullName evidence="2">Uncharacterized protein</fullName>
    </submittedName>
</protein>
<organism evidence="2">
    <name type="scientific">Lygus hesperus</name>
    <name type="common">Western plant bug</name>
    <dbReference type="NCBI Taxonomy" id="30085"/>
    <lineage>
        <taxon>Eukaryota</taxon>
        <taxon>Metazoa</taxon>
        <taxon>Ecdysozoa</taxon>
        <taxon>Arthropoda</taxon>
        <taxon>Hexapoda</taxon>
        <taxon>Insecta</taxon>
        <taxon>Pterygota</taxon>
        <taxon>Neoptera</taxon>
        <taxon>Paraneoptera</taxon>
        <taxon>Hemiptera</taxon>
        <taxon>Heteroptera</taxon>
        <taxon>Panheteroptera</taxon>
        <taxon>Cimicomorpha</taxon>
        <taxon>Miridae</taxon>
        <taxon>Mirini</taxon>
        <taxon>Lygus</taxon>
    </lineage>
</organism>
<feature type="region of interest" description="Disordered" evidence="1">
    <location>
        <begin position="1"/>
        <end position="29"/>
    </location>
</feature>
<evidence type="ECO:0000313" key="2">
    <source>
        <dbReference type="EMBL" id="JAG10608.1"/>
    </source>
</evidence>
<reference evidence="2" key="1">
    <citation type="journal article" date="2014" name="PLoS ONE">
        <title>Transcriptome-Based Identification of ABC Transporters in the Western Tarnished Plant Bug Lygus hesperus.</title>
        <authorList>
            <person name="Hull J.J."/>
            <person name="Chaney K."/>
            <person name="Geib S.M."/>
            <person name="Fabrick J.A."/>
            <person name="Brent C.S."/>
            <person name="Walsh D."/>
            <person name="Lavine L.C."/>
        </authorList>
    </citation>
    <scope>NUCLEOTIDE SEQUENCE</scope>
</reference>
<proteinExistence type="predicted"/>
<name>A0A0A9WVV7_LYGHE</name>
<feature type="compositionally biased region" description="Polar residues" evidence="1">
    <location>
        <begin position="1"/>
        <end position="12"/>
    </location>
</feature>
<gene>
    <name evidence="2" type="ORF">CM83_100563</name>
</gene>
<reference evidence="2" key="2">
    <citation type="submission" date="2014-07" db="EMBL/GenBank/DDBJ databases">
        <authorList>
            <person name="Hull J."/>
        </authorList>
    </citation>
    <scope>NUCLEOTIDE SEQUENCE</scope>
</reference>
<evidence type="ECO:0000256" key="1">
    <source>
        <dbReference type="SAM" id="MobiDB-lite"/>
    </source>
</evidence>
<accession>A0A0A9WVV7</accession>
<feature type="compositionally biased region" description="Polar residues" evidence="1">
    <location>
        <begin position="92"/>
        <end position="102"/>
    </location>
</feature>